<comment type="caution">
    <text evidence="2">The sequence shown here is derived from an EMBL/GenBank/DDBJ whole genome shotgun (WGS) entry which is preliminary data.</text>
</comment>
<keyword evidence="1" id="KW-1133">Transmembrane helix</keyword>
<reference evidence="2 3" key="1">
    <citation type="submission" date="2016-02" db="EMBL/GenBank/DDBJ databases">
        <title>Discovery of a natural microsporidian pathogen with a broad tissue tropism in Caenorhabditis elegans.</title>
        <authorList>
            <person name="Luallen R.J."/>
            <person name="Reinke A.W."/>
            <person name="Tong L."/>
            <person name="Botts M.R."/>
            <person name="Felix M.-A."/>
            <person name="Troemel E.R."/>
        </authorList>
    </citation>
    <scope>NUCLEOTIDE SEQUENCE [LARGE SCALE GENOMIC DNA]</scope>
    <source>
        <strain evidence="2 3">JUm2807</strain>
    </source>
</reference>
<name>A0A177EAH8_9MICR</name>
<sequence>MHQSMNQVQIPGTKQKNLRQVVQGLFFLAILVSSIFCGGNGSKSMDSMRRTVVFFNANNVPFTIDHNGGVSTNQKNVVVGIYFPNTPLEVIPDKIYPGIMFTKVCIVGSGQDGCHPNPKMEKMMLEKTLTAFGEIDVGILSFSNFVFQEGSCGVGSIRPKKTERTKNDIGLLEFSNMSLDAIKVVLSFYDLSTYTKKSGLCIRIENLTAESLDFLDYSNCKHLDTLTVLDVRGLTFLGCDLIDKMCVHKSLLINSPLIYASLTKTTAFAIATQAVDELSIPLILLKRIIYHHRVAIMTQAVIISHIDDSILKPLFSLVVSDDSACTRVQSLTLVPTRDNTITTNFFELSLEWASLIFPDVTSLYIHYDSKADQDLHRDILSSSELFLPGFSRVTTLETERRSYSITHIRQGNSLKWSA</sequence>
<accession>A0A177EAH8</accession>
<evidence type="ECO:0000313" key="2">
    <source>
        <dbReference type="EMBL" id="OAG28937.1"/>
    </source>
</evidence>
<keyword evidence="3" id="KW-1185">Reference proteome</keyword>
<proteinExistence type="predicted"/>
<dbReference type="GeneID" id="93647426"/>
<gene>
    <name evidence="2" type="ORF">NEDG_01076</name>
</gene>
<dbReference type="RefSeq" id="XP_067543682.1">
    <property type="nucleotide sequence ID" value="XM_067688494.1"/>
</dbReference>
<dbReference type="Proteomes" id="UP000185944">
    <property type="component" value="Unassembled WGS sequence"/>
</dbReference>
<feature type="transmembrane region" description="Helical" evidence="1">
    <location>
        <begin position="21"/>
        <end position="41"/>
    </location>
</feature>
<organism evidence="2 3">
    <name type="scientific">Nematocida displodere</name>
    <dbReference type="NCBI Taxonomy" id="1805483"/>
    <lineage>
        <taxon>Eukaryota</taxon>
        <taxon>Fungi</taxon>
        <taxon>Fungi incertae sedis</taxon>
        <taxon>Microsporidia</taxon>
        <taxon>Nematocida</taxon>
    </lineage>
</organism>
<dbReference type="AlphaFoldDB" id="A0A177EAH8"/>
<evidence type="ECO:0000256" key="1">
    <source>
        <dbReference type="SAM" id="Phobius"/>
    </source>
</evidence>
<dbReference type="VEuPathDB" id="MicrosporidiaDB:NEDG_01076"/>
<dbReference type="EMBL" id="LTDL01000042">
    <property type="protein sequence ID" value="OAG28937.1"/>
    <property type="molecule type" value="Genomic_DNA"/>
</dbReference>
<keyword evidence="1" id="KW-0472">Membrane</keyword>
<keyword evidence="1" id="KW-0812">Transmembrane</keyword>
<protein>
    <submittedName>
        <fullName evidence="2">Uncharacterized protein</fullName>
    </submittedName>
</protein>
<evidence type="ECO:0000313" key="3">
    <source>
        <dbReference type="Proteomes" id="UP000185944"/>
    </source>
</evidence>